<dbReference type="RefSeq" id="WP_211281771.1">
    <property type="nucleotide sequence ID" value="NZ_PDJG01000001.1"/>
</dbReference>
<dbReference type="EMBL" id="PDJG01000001">
    <property type="protein sequence ID" value="PFG32768.1"/>
    <property type="molecule type" value="Genomic_DNA"/>
</dbReference>
<reference evidence="2 3" key="1">
    <citation type="submission" date="2017-10" db="EMBL/GenBank/DDBJ databases">
        <title>Sequencing the genomes of 1000 actinobacteria strains.</title>
        <authorList>
            <person name="Klenk H.-P."/>
        </authorList>
    </citation>
    <scope>NUCLEOTIDE SEQUENCE [LARGE SCALE GENOMIC DNA]</scope>
    <source>
        <strain evidence="2 3">DSM 18966</strain>
    </source>
</reference>
<feature type="region of interest" description="Disordered" evidence="1">
    <location>
        <begin position="351"/>
        <end position="433"/>
    </location>
</feature>
<gene>
    <name evidence="2" type="ORF">ATL42_0616</name>
</gene>
<accession>A0A2A9E1E3</accession>
<comment type="caution">
    <text evidence="2">The sequence shown here is derived from an EMBL/GenBank/DDBJ whole genome shotgun (WGS) entry which is preliminary data.</text>
</comment>
<name>A0A2A9E1E3_9MICO</name>
<dbReference type="PANTHER" id="PTHR40050:SF1">
    <property type="entry name" value="INNER SPORE COAT PROTEIN H"/>
    <property type="match status" value="1"/>
</dbReference>
<evidence type="ECO:0000256" key="1">
    <source>
        <dbReference type="SAM" id="MobiDB-lite"/>
    </source>
</evidence>
<keyword evidence="2" id="KW-0946">Virion</keyword>
<sequence>MTRLRPSSATTSAQPQPATGHDRLPRRWFRGTAAVLGASLAFASLAACSSDSTSAAVTGTTSTGEWGDSSVRTASYSDGTVWDSSTVHTISVEMDEAEYAAMLETYVTTEEKDWISATVTIDGETFTDVGLRLKGNSSLKSLSTTNSEAEDLPWLIRLDKYVDDQNLDGSTNFVVRSSSMETSINEAVALELLDEAGLASQEAISTRFSINGSAETLRLAIELPDETWDAAEFETEGILYKAEAEGDYTYRGDDAESYVDVFDQETGEDNLEPLIEFLQFINESDDETFAAELSDHLDVDAFATYLAVQDLVANNDDIDGRGNNSYLRYDTTTGAFTVVNWDLNLAFGQTPATAGSGETGVGGVGGVGGDRGALPDGAEIPEGATPPDGAALPEGAAAGEELPEGATGGRPDGATGQEGMAGQGGAGAQGGGMEGNNVLSTRFLADAGFAALYDQALTDLKASLYTSGEADAILTTWTDMLTDQASDLVDAETIASEAAVLHTVFTS</sequence>
<feature type="compositionally biased region" description="Gly residues" evidence="1">
    <location>
        <begin position="357"/>
        <end position="371"/>
    </location>
</feature>
<dbReference type="InterPro" id="IPR014867">
    <property type="entry name" value="Spore_coat_CotH_CotH2/3/7"/>
</dbReference>
<dbReference type="AlphaFoldDB" id="A0A2A9E1E3"/>
<dbReference type="PANTHER" id="PTHR40050">
    <property type="entry name" value="INNER SPORE COAT PROTEIN H"/>
    <property type="match status" value="1"/>
</dbReference>
<evidence type="ECO:0000313" key="3">
    <source>
        <dbReference type="Proteomes" id="UP000225548"/>
    </source>
</evidence>
<dbReference type="Proteomes" id="UP000225548">
    <property type="component" value="Unassembled WGS sequence"/>
</dbReference>
<dbReference type="Pfam" id="PF08757">
    <property type="entry name" value="CotH"/>
    <property type="match status" value="1"/>
</dbReference>
<feature type="compositionally biased region" description="Polar residues" evidence="1">
    <location>
        <begin position="1"/>
        <end position="17"/>
    </location>
</feature>
<proteinExistence type="predicted"/>
<feature type="region of interest" description="Disordered" evidence="1">
    <location>
        <begin position="1"/>
        <end position="24"/>
    </location>
</feature>
<evidence type="ECO:0000313" key="2">
    <source>
        <dbReference type="EMBL" id="PFG32768.1"/>
    </source>
</evidence>
<keyword evidence="2" id="KW-0167">Capsid protein</keyword>
<feature type="compositionally biased region" description="Gly residues" evidence="1">
    <location>
        <begin position="419"/>
        <end position="433"/>
    </location>
</feature>
<protein>
    <submittedName>
        <fullName evidence="2">Spore coat protein CotH</fullName>
    </submittedName>
</protein>
<organism evidence="2 3">
    <name type="scientific">Sanguibacter antarcticus</name>
    <dbReference type="NCBI Taxonomy" id="372484"/>
    <lineage>
        <taxon>Bacteria</taxon>
        <taxon>Bacillati</taxon>
        <taxon>Actinomycetota</taxon>
        <taxon>Actinomycetes</taxon>
        <taxon>Micrococcales</taxon>
        <taxon>Sanguibacteraceae</taxon>
        <taxon>Sanguibacter</taxon>
    </lineage>
</organism>
<keyword evidence="3" id="KW-1185">Reference proteome</keyword>
<feature type="compositionally biased region" description="Low complexity" evidence="1">
    <location>
        <begin position="386"/>
        <end position="400"/>
    </location>
</feature>